<dbReference type="Gene3D" id="3.40.50.1820">
    <property type="entry name" value="alpha/beta hydrolase"/>
    <property type="match status" value="1"/>
</dbReference>
<comment type="caution">
    <text evidence="2">The sequence shown here is derived from an EMBL/GenBank/DDBJ whole genome shotgun (WGS) entry which is preliminary data.</text>
</comment>
<dbReference type="Proteomes" id="UP000015453">
    <property type="component" value="Unassembled WGS sequence"/>
</dbReference>
<feature type="non-terminal residue" evidence="2">
    <location>
        <position position="1"/>
    </location>
</feature>
<evidence type="ECO:0000256" key="1">
    <source>
        <dbReference type="ARBA" id="ARBA00009431"/>
    </source>
</evidence>
<dbReference type="SUPFAM" id="SSF53474">
    <property type="entry name" value="alpha/beta-Hydrolases"/>
    <property type="match status" value="1"/>
</dbReference>
<feature type="non-terminal residue" evidence="2">
    <location>
        <position position="160"/>
    </location>
</feature>
<keyword evidence="3" id="KW-1185">Reference proteome</keyword>
<proteinExistence type="inferred from homology"/>
<dbReference type="GO" id="GO:0004185">
    <property type="term" value="F:serine-type carboxypeptidase activity"/>
    <property type="evidence" value="ECO:0007669"/>
    <property type="project" value="InterPro"/>
</dbReference>
<dbReference type="EMBL" id="AUSU01008338">
    <property type="protein sequence ID" value="EPS59476.1"/>
    <property type="molecule type" value="Genomic_DNA"/>
</dbReference>
<name>S8C4Y7_9LAMI</name>
<reference evidence="2 3" key="1">
    <citation type="journal article" date="2013" name="BMC Genomics">
        <title>The miniature genome of a carnivorous plant Genlisea aurea contains a low number of genes and short non-coding sequences.</title>
        <authorList>
            <person name="Leushkin E.V."/>
            <person name="Sutormin R.A."/>
            <person name="Nabieva E.R."/>
            <person name="Penin A.A."/>
            <person name="Kondrashov A.S."/>
            <person name="Logacheva M.D."/>
        </authorList>
    </citation>
    <scope>NUCLEOTIDE SEQUENCE [LARGE SCALE GENOMIC DNA]</scope>
</reference>
<dbReference type="AlphaFoldDB" id="S8C4Y7"/>
<dbReference type="PRINTS" id="PR00724">
    <property type="entry name" value="CRBOXYPTASEC"/>
</dbReference>
<dbReference type="OrthoDB" id="443318at2759"/>
<accession>S8C4Y7</accession>
<dbReference type="GO" id="GO:0019748">
    <property type="term" value="P:secondary metabolic process"/>
    <property type="evidence" value="ECO:0007669"/>
    <property type="project" value="TreeGrafter"/>
</dbReference>
<dbReference type="PANTHER" id="PTHR11802:SF29">
    <property type="entry name" value="SERINE CARBOXYPEPTIDASE-LIKE 19"/>
    <property type="match status" value="1"/>
</dbReference>
<sequence>LGPLNFDFSAERDGGLPRLRLNPYSWTQFANVLFLDLPVGTGFSYGKTAESTYSTTSQSCHQAYAFLRKWLDDHGEFVSSPFYVAGDSYSGLMIPVIAQIIADGNEDGIKPQINLKGYIMGNGLTFKGEENYRVPFAHGLGIIPDELYAVECLKSLKKYI</sequence>
<organism evidence="2 3">
    <name type="scientific">Genlisea aurea</name>
    <dbReference type="NCBI Taxonomy" id="192259"/>
    <lineage>
        <taxon>Eukaryota</taxon>
        <taxon>Viridiplantae</taxon>
        <taxon>Streptophyta</taxon>
        <taxon>Embryophyta</taxon>
        <taxon>Tracheophyta</taxon>
        <taxon>Spermatophyta</taxon>
        <taxon>Magnoliopsida</taxon>
        <taxon>eudicotyledons</taxon>
        <taxon>Gunneridae</taxon>
        <taxon>Pentapetalae</taxon>
        <taxon>asterids</taxon>
        <taxon>lamiids</taxon>
        <taxon>Lamiales</taxon>
        <taxon>Lentibulariaceae</taxon>
        <taxon>Genlisea</taxon>
    </lineage>
</organism>
<dbReference type="GO" id="GO:0006508">
    <property type="term" value="P:proteolysis"/>
    <property type="evidence" value="ECO:0007669"/>
    <property type="project" value="InterPro"/>
</dbReference>
<dbReference type="PANTHER" id="PTHR11802">
    <property type="entry name" value="SERINE PROTEASE FAMILY S10 SERINE CARBOXYPEPTIDASE"/>
    <property type="match status" value="1"/>
</dbReference>
<comment type="similarity">
    <text evidence="1">Belongs to the peptidase S10 family.</text>
</comment>
<evidence type="ECO:0000313" key="2">
    <source>
        <dbReference type="EMBL" id="EPS59476.1"/>
    </source>
</evidence>
<dbReference type="InterPro" id="IPR001563">
    <property type="entry name" value="Peptidase_S10"/>
</dbReference>
<gene>
    <name evidence="2" type="ORF">M569_15331</name>
</gene>
<dbReference type="GO" id="GO:0016747">
    <property type="term" value="F:acyltransferase activity, transferring groups other than amino-acyl groups"/>
    <property type="evidence" value="ECO:0007669"/>
    <property type="project" value="TreeGrafter"/>
</dbReference>
<evidence type="ECO:0008006" key="4">
    <source>
        <dbReference type="Google" id="ProtNLM"/>
    </source>
</evidence>
<protein>
    <recommendedName>
        <fullName evidence="4">Serine carboxypeptidase</fullName>
    </recommendedName>
</protein>
<dbReference type="Pfam" id="PF00450">
    <property type="entry name" value="Peptidase_S10"/>
    <property type="match status" value="1"/>
</dbReference>
<dbReference type="InterPro" id="IPR029058">
    <property type="entry name" value="AB_hydrolase_fold"/>
</dbReference>
<evidence type="ECO:0000313" key="3">
    <source>
        <dbReference type="Proteomes" id="UP000015453"/>
    </source>
</evidence>